<dbReference type="Pfam" id="PF12680">
    <property type="entry name" value="SnoaL_2"/>
    <property type="match status" value="1"/>
</dbReference>
<dbReference type="InterPro" id="IPR037401">
    <property type="entry name" value="SnoaL-like"/>
</dbReference>
<sequence>MSDFLEQFARDFNALNAGNLERLDEMYSDDLAFTDPMHSINGLSDFKAYMREMYANVEQIEFIFEACDYVAEDQGYLRWTMRFRHPRLAAGKQIEVPGCSHLRWREKVYYHRDYFDAGAMLYEHLPVMGAVINWLKRRLA</sequence>
<dbReference type="SUPFAM" id="SSF54427">
    <property type="entry name" value="NTF2-like"/>
    <property type="match status" value="1"/>
</dbReference>
<dbReference type="InterPro" id="IPR032710">
    <property type="entry name" value="NTF2-like_dom_sf"/>
</dbReference>
<evidence type="ECO:0000259" key="1">
    <source>
        <dbReference type="Pfam" id="PF12680"/>
    </source>
</evidence>
<protein>
    <submittedName>
        <fullName evidence="2">Transcriptional regulator</fullName>
    </submittedName>
</protein>
<organism evidence="2">
    <name type="scientific">Pseudomonas marincola</name>
    <dbReference type="NCBI Taxonomy" id="437900"/>
    <lineage>
        <taxon>Bacteria</taxon>
        <taxon>Pseudomonadati</taxon>
        <taxon>Pseudomonadota</taxon>
        <taxon>Gammaproteobacteria</taxon>
        <taxon>Pseudomonadales</taxon>
        <taxon>Pseudomonadaceae</taxon>
        <taxon>Pseudomonas</taxon>
    </lineage>
</organism>
<gene>
    <name evidence="2" type="ORF">PMYSY11_2811</name>
</gene>
<name>A0A653E783_9PSED</name>
<feature type="domain" description="SnoaL-like" evidence="1">
    <location>
        <begin position="12"/>
        <end position="106"/>
    </location>
</feature>
<dbReference type="AlphaFoldDB" id="A0A653E783"/>
<dbReference type="RefSeq" id="WP_150548579.1">
    <property type="nucleotide sequence ID" value="NZ_LR215729.2"/>
</dbReference>
<dbReference type="EMBL" id="LR215729">
    <property type="protein sequence ID" value="VEV97856.1"/>
    <property type="molecule type" value="Genomic_DNA"/>
</dbReference>
<accession>A0A653E783</accession>
<dbReference type="Gene3D" id="3.10.450.50">
    <property type="match status" value="1"/>
</dbReference>
<reference evidence="2" key="1">
    <citation type="submission" date="2019-02" db="EMBL/GenBank/DDBJ databases">
        <authorList>
            <consortium name="Genoscope - CEA"/>
            <person name="William W."/>
        </authorList>
    </citation>
    <scope>NUCLEOTIDE SEQUENCE [LARGE SCALE GENOMIC DNA]</scope>
    <source>
        <strain evidence="2">YSy11</strain>
    </source>
</reference>
<proteinExistence type="predicted"/>
<evidence type="ECO:0000313" key="2">
    <source>
        <dbReference type="EMBL" id="VEV97856.1"/>
    </source>
</evidence>